<protein>
    <submittedName>
        <fullName evidence="2">Uncharacterized protein</fullName>
    </submittedName>
</protein>
<keyword evidence="1" id="KW-1133">Transmembrane helix</keyword>
<dbReference type="AlphaFoldDB" id="A0A2H0N7H7"/>
<accession>A0A2H0N7H7</accession>
<evidence type="ECO:0000256" key="1">
    <source>
        <dbReference type="SAM" id="Phobius"/>
    </source>
</evidence>
<sequence>MKENYKIFFYLCLLAFIFGLAVASNILNIFGLVPNLLLVITVSALFFGFNTSKSLLVYLIGFASSAFEPVISFELLALSFVIILIIMSKRYLSLSNLTNSSLIIVIGTVLLYLLINYNFIIQSTYLVGLEIMLNVILFIFTIGLISFLKNV</sequence>
<feature type="transmembrane region" description="Helical" evidence="1">
    <location>
        <begin position="7"/>
        <end position="26"/>
    </location>
</feature>
<reference evidence="2 3" key="1">
    <citation type="submission" date="2017-09" db="EMBL/GenBank/DDBJ databases">
        <title>Depth-based differentiation of microbial function through sediment-hosted aquifers and enrichment of novel symbionts in the deep terrestrial subsurface.</title>
        <authorList>
            <person name="Probst A.J."/>
            <person name="Ladd B."/>
            <person name="Jarett J.K."/>
            <person name="Geller-Mcgrath D.E."/>
            <person name="Sieber C.M."/>
            <person name="Emerson J.B."/>
            <person name="Anantharaman K."/>
            <person name="Thomas B.C."/>
            <person name="Malmstrom R."/>
            <person name="Stieglmeier M."/>
            <person name="Klingl A."/>
            <person name="Woyke T."/>
            <person name="Ryan C.M."/>
            <person name="Banfield J.F."/>
        </authorList>
    </citation>
    <scope>NUCLEOTIDE SEQUENCE [LARGE SCALE GENOMIC DNA]</scope>
    <source>
        <strain evidence="2">CG11_big_fil_rev_8_21_14_0_20_35_14</strain>
    </source>
</reference>
<dbReference type="Proteomes" id="UP000229893">
    <property type="component" value="Unassembled WGS sequence"/>
</dbReference>
<comment type="caution">
    <text evidence="2">The sequence shown here is derived from an EMBL/GenBank/DDBJ whole genome shotgun (WGS) entry which is preliminary data.</text>
</comment>
<feature type="transmembrane region" description="Helical" evidence="1">
    <location>
        <begin position="131"/>
        <end position="148"/>
    </location>
</feature>
<dbReference type="EMBL" id="PCWO01000032">
    <property type="protein sequence ID" value="PIR04844.1"/>
    <property type="molecule type" value="Genomic_DNA"/>
</dbReference>
<feature type="transmembrane region" description="Helical" evidence="1">
    <location>
        <begin position="32"/>
        <end position="49"/>
    </location>
</feature>
<keyword evidence="1" id="KW-0812">Transmembrane</keyword>
<keyword evidence="1" id="KW-0472">Membrane</keyword>
<evidence type="ECO:0000313" key="2">
    <source>
        <dbReference type="EMBL" id="PIR04844.1"/>
    </source>
</evidence>
<evidence type="ECO:0000313" key="3">
    <source>
        <dbReference type="Proteomes" id="UP000229893"/>
    </source>
</evidence>
<organism evidence="2 3">
    <name type="scientific">Candidatus Liptonbacteria bacterium CG11_big_fil_rev_8_21_14_0_20_35_14</name>
    <dbReference type="NCBI Taxonomy" id="1974634"/>
    <lineage>
        <taxon>Bacteria</taxon>
        <taxon>Candidatus Liptoniibacteriota</taxon>
    </lineage>
</organism>
<proteinExistence type="predicted"/>
<name>A0A2H0N7H7_9BACT</name>
<gene>
    <name evidence="2" type="ORF">COV57_02325</name>
</gene>
<feature type="transmembrane region" description="Helical" evidence="1">
    <location>
        <begin position="56"/>
        <end position="87"/>
    </location>
</feature>
<feature type="transmembrane region" description="Helical" evidence="1">
    <location>
        <begin position="99"/>
        <end position="119"/>
    </location>
</feature>